<keyword evidence="2" id="KW-0804">Transcription</keyword>
<dbReference type="Pfam" id="PF01193">
    <property type="entry name" value="RNA_pol_L"/>
    <property type="match status" value="1"/>
</dbReference>
<dbReference type="Gene3D" id="3.30.1360.10">
    <property type="entry name" value="RNA polymerase, RBP11-like subunit"/>
    <property type="match status" value="1"/>
</dbReference>
<keyword evidence="5" id="KW-0150">Chloroplast</keyword>
<dbReference type="Gene3D" id="1.10.150.20">
    <property type="entry name" value="5' to 3' exonuclease, C-terminal subdomain"/>
    <property type="match status" value="1"/>
</dbReference>
<dbReference type="Pfam" id="PF03118">
    <property type="entry name" value="RNA_pol_A_CTD"/>
    <property type="match status" value="1"/>
</dbReference>
<name>A0A140H9L4_9CHLO</name>
<evidence type="ECO:0000256" key="1">
    <source>
        <dbReference type="ARBA" id="ARBA00022478"/>
    </source>
</evidence>
<dbReference type="EMBL" id="KT199248">
    <property type="protein sequence ID" value="AMO00863.1"/>
    <property type="molecule type" value="Genomic_DNA"/>
</dbReference>
<dbReference type="AlphaFoldDB" id="A0A140H9L4"/>
<sequence>MNSFYLSCKECVLDGPRNFYGCFYLGPFNNSQSLTIANALRRTLLSEISGLGIVSVQIEGIEHEYSTFLGIRESVLDLLLNLKEIVLCFNVKPNLPISTSFQKTQPNESFRSNFFHKVKNKGTHRIFGNKNMSDKVFKKTLLINNNISKYDSEAFEFKKVDIYSGYLQATGPGIVRASDLKLPSFLKCVDSNQYIATLAENGKLNLKIQISQCLSKHRSAKMYTFADKSFYNKNTDLTNSTTKKTKYSYNKHRSSKDLLKRFSNNMAKNNSFKKSSSKAFLNNSKILKLDPVFTPIKKVNYKIEDYGALNLNSNNQIIQLELWTNGSIHPRIAVYKALNLLSSTFSKLEKMKILNGVHMKSILKSDQNYSKIIKKNLYNLNFTRKALAKNRLIESNQNFQPINSFDKLRLIYFDKKQKKLINEFIPIETLNLPFRIENSLIQQNILTLNDFFLTNSTDLERINGLSKQSIMFLQKKLFLFLINSHQNP</sequence>
<dbReference type="InterPro" id="IPR011260">
    <property type="entry name" value="RNAP_asu_C"/>
</dbReference>
<dbReference type="GO" id="GO:0003899">
    <property type="term" value="F:DNA-directed RNA polymerase activity"/>
    <property type="evidence" value="ECO:0007669"/>
    <property type="project" value="InterPro"/>
</dbReference>
<dbReference type="InterPro" id="IPR036643">
    <property type="entry name" value="RNApol_insert_sf"/>
</dbReference>
<dbReference type="SUPFAM" id="SSF47789">
    <property type="entry name" value="C-terminal domain of RNA polymerase alpha subunit"/>
    <property type="match status" value="1"/>
</dbReference>
<evidence type="ECO:0000313" key="5">
    <source>
        <dbReference type="EMBL" id="AMO00863.1"/>
    </source>
</evidence>
<dbReference type="CDD" id="cd06928">
    <property type="entry name" value="RNAP_alpha_NTD"/>
    <property type="match status" value="1"/>
</dbReference>
<keyword evidence="5" id="KW-0934">Plastid</keyword>
<proteinExistence type="predicted"/>
<organism evidence="5">
    <name type="scientific">Neochloris aquatica</name>
    <dbReference type="NCBI Taxonomy" id="3099"/>
    <lineage>
        <taxon>Eukaryota</taxon>
        <taxon>Viridiplantae</taxon>
        <taxon>Chlorophyta</taxon>
        <taxon>core chlorophytes</taxon>
        <taxon>Chlorophyceae</taxon>
        <taxon>CS clade</taxon>
        <taxon>Sphaeropleales</taxon>
        <taxon>Neochloridaceae</taxon>
        <taxon>Neochloris</taxon>
    </lineage>
</organism>
<evidence type="ECO:0000256" key="3">
    <source>
        <dbReference type="ARBA" id="ARBA00031776"/>
    </source>
</evidence>
<dbReference type="SUPFAM" id="SSF56553">
    <property type="entry name" value="Insert subdomain of RNA polymerase alpha subunit"/>
    <property type="match status" value="1"/>
</dbReference>
<dbReference type="InterPro" id="IPR011263">
    <property type="entry name" value="DNA-dir_RNA_pol_RpoA/D/Rpb3"/>
</dbReference>
<dbReference type="GO" id="GO:0000428">
    <property type="term" value="C:DNA-directed RNA polymerase complex"/>
    <property type="evidence" value="ECO:0007669"/>
    <property type="project" value="UniProtKB-KW"/>
</dbReference>
<gene>
    <name evidence="5" type="primary">rpoA</name>
    <name evidence="5" type="ORF">VU99_66</name>
</gene>
<dbReference type="GO" id="GO:0006351">
    <property type="term" value="P:DNA-templated transcription"/>
    <property type="evidence" value="ECO:0007669"/>
    <property type="project" value="InterPro"/>
</dbReference>
<dbReference type="Gene3D" id="2.170.120.12">
    <property type="entry name" value="DNA-directed RNA polymerase, insert domain"/>
    <property type="match status" value="1"/>
</dbReference>
<protein>
    <recommendedName>
        <fullName evidence="3">Plastid-encoded RNA polymerase subunit alpha</fullName>
    </recommendedName>
</protein>
<dbReference type="SUPFAM" id="SSF55257">
    <property type="entry name" value="RBP11-like subunits of RNA polymerase"/>
    <property type="match status" value="1"/>
</dbReference>
<dbReference type="InterPro" id="IPR036603">
    <property type="entry name" value="RBP11-like"/>
</dbReference>
<dbReference type="SMART" id="SM00662">
    <property type="entry name" value="RPOLD"/>
    <property type="match status" value="1"/>
</dbReference>
<evidence type="ECO:0000259" key="4">
    <source>
        <dbReference type="SMART" id="SM00662"/>
    </source>
</evidence>
<accession>A0A140H9L4</accession>
<dbReference type="GO" id="GO:0046983">
    <property type="term" value="F:protein dimerization activity"/>
    <property type="evidence" value="ECO:0007669"/>
    <property type="project" value="InterPro"/>
</dbReference>
<reference evidence="5" key="1">
    <citation type="journal article" date="2016" name="Mol. Phylogenet. Evol.">
        <title>Chloroplast phylogenomic data from the green algal order Sphaeropleales (Chlorophyceae, Chlorophyta) reveal complex patterns of sequence evolution.</title>
        <authorList>
            <person name="Fucikova K."/>
            <person name="Lewis P.O."/>
            <person name="Lewis L.A."/>
        </authorList>
    </citation>
    <scope>NUCLEOTIDE SEQUENCE</scope>
    <source>
        <strain evidence="5">UTEX 138</strain>
    </source>
</reference>
<geneLocation type="chloroplast" evidence="5"/>
<dbReference type="RefSeq" id="YP_009238054.1">
    <property type="nucleotide sequence ID" value="NC_029670.1"/>
</dbReference>
<dbReference type="GO" id="GO:0003677">
    <property type="term" value="F:DNA binding"/>
    <property type="evidence" value="ECO:0007669"/>
    <property type="project" value="InterPro"/>
</dbReference>
<evidence type="ECO:0000256" key="2">
    <source>
        <dbReference type="ARBA" id="ARBA00023163"/>
    </source>
</evidence>
<keyword evidence="1" id="KW-0240">DNA-directed RNA polymerase</keyword>
<feature type="domain" description="DNA-directed RNA polymerase RpoA/D/Rpb3-type" evidence="4">
    <location>
        <begin position="20"/>
        <end position="351"/>
    </location>
</feature>
<dbReference type="GeneID" id="27073384"/>